<evidence type="ECO:0000259" key="3">
    <source>
        <dbReference type="PROSITE" id="PS51186"/>
    </source>
</evidence>
<reference evidence="4 5" key="1">
    <citation type="submission" date="2020-02" db="EMBL/GenBank/DDBJ databases">
        <title>Draft genome sequence of Lactococcus sp. Hs30E4-3.</title>
        <authorList>
            <person name="Noda S."/>
            <person name="Yuki M."/>
            <person name="Ohkuma M."/>
        </authorList>
    </citation>
    <scope>NUCLEOTIDE SEQUENCE [LARGE SCALE GENOMIC DNA]</scope>
    <source>
        <strain evidence="4 5">Hs30E4-3</strain>
    </source>
</reference>
<dbReference type="SUPFAM" id="SSF55729">
    <property type="entry name" value="Acyl-CoA N-acyltransferases (Nat)"/>
    <property type="match status" value="1"/>
</dbReference>
<organism evidence="4 5">
    <name type="scientific">Pseudolactococcus hodotermopsidis</name>
    <dbReference type="NCBI Taxonomy" id="2709157"/>
    <lineage>
        <taxon>Bacteria</taxon>
        <taxon>Bacillati</taxon>
        <taxon>Bacillota</taxon>
        <taxon>Bacilli</taxon>
        <taxon>Lactobacillales</taxon>
        <taxon>Streptococcaceae</taxon>
        <taxon>Pseudolactococcus</taxon>
    </lineage>
</organism>
<sequence>MEIKQTRDTLSSVYVQALKIRNTVFVKEQNVPCSLEIDENEAYCVHFVLFLDDETAVATLRILPSDNGKQALIQRVATLKAYRGEGYASQLIVFVLNFLKAQEFETAELHAQLHAIAFYEKLGFEAFGEEFLDAGIRHIAMKKRLEQKAN</sequence>
<feature type="domain" description="N-acetyltransferase" evidence="3">
    <location>
        <begin position="1"/>
        <end position="146"/>
    </location>
</feature>
<dbReference type="InterPro" id="IPR051556">
    <property type="entry name" value="N-term/lysine_N-AcTrnsfr"/>
</dbReference>
<dbReference type="EMBL" id="BLLI01000006">
    <property type="protein sequence ID" value="GFH41812.1"/>
    <property type="molecule type" value="Genomic_DNA"/>
</dbReference>
<dbReference type="InterPro" id="IPR000182">
    <property type="entry name" value="GNAT_dom"/>
</dbReference>
<dbReference type="GO" id="GO:0016747">
    <property type="term" value="F:acyltransferase activity, transferring groups other than amino-acyl groups"/>
    <property type="evidence" value="ECO:0007669"/>
    <property type="project" value="InterPro"/>
</dbReference>
<dbReference type="Gene3D" id="3.40.630.30">
    <property type="match status" value="1"/>
</dbReference>
<evidence type="ECO:0000256" key="1">
    <source>
        <dbReference type="ARBA" id="ARBA00022679"/>
    </source>
</evidence>
<dbReference type="Proteomes" id="UP000480303">
    <property type="component" value="Unassembled WGS sequence"/>
</dbReference>
<dbReference type="AlphaFoldDB" id="A0A6A0B8Z1"/>
<proteinExistence type="predicted"/>
<dbReference type="CDD" id="cd04301">
    <property type="entry name" value="NAT_SF"/>
    <property type="match status" value="1"/>
</dbReference>
<dbReference type="PANTHER" id="PTHR42919">
    <property type="entry name" value="N-ALPHA-ACETYLTRANSFERASE"/>
    <property type="match status" value="1"/>
</dbReference>
<dbReference type="PANTHER" id="PTHR42919:SF8">
    <property type="entry name" value="N-ALPHA-ACETYLTRANSFERASE 50"/>
    <property type="match status" value="1"/>
</dbReference>
<evidence type="ECO:0000313" key="4">
    <source>
        <dbReference type="EMBL" id="GFH41812.1"/>
    </source>
</evidence>
<keyword evidence="2" id="KW-0012">Acyltransferase</keyword>
<dbReference type="InterPro" id="IPR016181">
    <property type="entry name" value="Acyl_CoA_acyltransferase"/>
</dbReference>
<dbReference type="Pfam" id="PF13673">
    <property type="entry name" value="Acetyltransf_10"/>
    <property type="match status" value="1"/>
</dbReference>
<evidence type="ECO:0000256" key="2">
    <source>
        <dbReference type="ARBA" id="ARBA00023315"/>
    </source>
</evidence>
<name>A0A6A0B8Z1_9LACT</name>
<gene>
    <name evidence="4" type="ORF">Hs30E_03630</name>
</gene>
<comment type="caution">
    <text evidence="4">The sequence shown here is derived from an EMBL/GenBank/DDBJ whole genome shotgun (WGS) entry which is preliminary data.</text>
</comment>
<protein>
    <submittedName>
        <fullName evidence="4">GNAT family acetyltransferase</fullName>
    </submittedName>
</protein>
<dbReference type="RefSeq" id="WP_172207537.1">
    <property type="nucleotide sequence ID" value="NZ_BLLI01000006.1"/>
</dbReference>
<keyword evidence="5" id="KW-1185">Reference proteome</keyword>
<accession>A0A6A0B8Z1</accession>
<keyword evidence="1 4" id="KW-0808">Transferase</keyword>
<evidence type="ECO:0000313" key="5">
    <source>
        <dbReference type="Proteomes" id="UP000480303"/>
    </source>
</evidence>
<dbReference type="PROSITE" id="PS51186">
    <property type="entry name" value="GNAT"/>
    <property type="match status" value="1"/>
</dbReference>